<keyword evidence="3" id="KW-1185">Reference proteome</keyword>
<feature type="region of interest" description="Disordered" evidence="1">
    <location>
        <begin position="183"/>
        <end position="202"/>
    </location>
</feature>
<dbReference type="EMBL" id="JAUIQD010000001">
    <property type="protein sequence ID" value="KAK3363945.1"/>
    <property type="molecule type" value="Genomic_DNA"/>
</dbReference>
<name>A0AAJ0MKL9_9PEZI</name>
<accession>A0AAJ0MKL9</accession>
<organism evidence="2 3">
    <name type="scientific">Lasiosphaeria hispida</name>
    <dbReference type="NCBI Taxonomy" id="260671"/>
    <lineage>
        <taxon>Eukaryota</taxon>
        <taxon>Fungi</taxon>
        <taxon>Dikarya</taxon>
        <taxon>Ascomycota</taxon>
        <taxon>Pezizomycotina</taxon>
        <taxon>Sordariomycetes</taxon>
        <taxon>Sordariomycetidae</taxon>
        <taxon>Sordariales</taxon>
        <taxon>Lasiosphaeriaceae</taxon>
        <taxon>Lasiosphaeria</taxon>
    </lineage>
</organism>
<evidence type="ECO:0000256" key="1">
    <source>
        <dbReference type="SAM" id="MobiDB-lite"/>
    </source>
</evidence>
<evidence type="ECO:0008006" key="4">
    <source>
        <dbReference type="Google" id="ProtNLM"/>
    </source>
</evidence>
<evidence type="ECO:0000313" key="2">
    <source>
        <dbReference type="EMBL" id="KAK3363945.1"/>
    </source>
</evidence>
<comment type="caution">
    <text evidence="2">The sequence shown here is derived from an EMBL/GenBank/DDBJ whole genome shotgun (WGS) entry which is preliminary data.</text>
</comment>
<protein>
    <recommendedName>
        <fullName evidence="4">NYN domain-containing protein</fullName>
    </recommendedName>
</protein>
<reference evidence="2" key="2">
    <citation type="submission" date="2023-06" db="EMBL/GenBank/DDBJ databases">
        <authorList>
            <consortium name="Lawrence Berkeley National Laboratory"/>
            <person name="Haridas S."/>
            <person name="Hensen N."/>
            <person name="Bonometti L."/>
            <person name="Westerberg I."/>
            <person name="Brannstrom I.O."/>
            <person name="Guillou S."/>
            <person name="Cros-Aarteil S."/>
            <person name="Calhoun S."/>
            <person name="Kuo A."/>
            <person name="Mondo S."/>
            <person name="Pangilinan J."/>
            <person name="Riley R."/>
            <person name="Labutti K."/>
            <person name="Andreopoulos B."/>
            <person name="Lipzen A."/>
            <person name="Chen C."/>
            <person name="Yanf M."/>
            <person name="Daum C."/>
            <person name="Ng V."/>
            <person name="Clum A."/>
            <person name="Steindorff A."/>
            <person name="Ohm R."/>
            <person name="Martin F."/>
            <person name="Silar P."/>
            <person name="Natvig D."/>
            <person name="Lalanne C."/>
            <person name="Gautier V."/>
            <person name="Ament-Velasquez S.L."/>
            <person name="Kruys A."/>
            <person name="Hutchinson M.I."/>
            <person name="Powell A.J."/>
            <person name="Barry K."/>
            <person name="Miller A.N."/>
            <person name="Grigoriev I.V."/>
            <person name="Debuchy R."/>
            <person name="Gladieux P."/>
            <person name="Thoren M.H."/>
            <person name="Johannesson H."/>
        </authorList>
    </citation>
    <scope>NUCLEOTIDE SEQUENCE</scope>
    <source>
        <strain evidence="2">CBS 955.72</strain>
    </source>
</reference>
<dbReference type="AlphaFoldDB" id="A0AAJ0MKL9"/>
<dbReference type="Proteomes" id="UP001275084">
    <property type="component" value="Unassembled WGS sequence"/>
</dbReference>
<evidence type="ECO:0000313" key="3">
    <source>
        <dbReference type="Proteomes" id="UP001275084"/>
    </source>
</evidence>
<proteinExistence type="predicted"/>
<reference evidence="2" key="1">
    <citation type="journal article" date="2023" name="Mol. Phylogenet. Evol.">
        <title>Genome-scale phylogeny and comparative genomics of the fungal order Sordariales.</title>
        <authorList>
            <person name="Hensen N."/>
            <person name="Bonometti L."/>
            <person name="Westerberg I."/>
            <person name="Brannstrom I.O."/>
            <person name="Guillou S."/>
            <person name="Cros-Aarteil S."/>
            <person name="Calhoun S."/>
            <person name="Haridas S."/>
            <person name="Kuo A."/>
            <person name="Mondo S."/>
            <person name="Pangilinan J."/>
            <person name="Riley R."/>
            <person name="LaButti K."/>
            <person name="Andreopoulos B."/>
            <person name="Lipzen A."/>
            <person name="Chen C."/>
            <person name="Yan M."/>
            <person name="Daum C."/>
            <person name="Ng V."/>
            <person name="Clum A."/>
            <person name="Steindorff A."/>
            <person name="Ohm R.A."/>
            <person name="Martin F."/>
            <person name="Silar P."/>
            <person name="Natvig D.O."/>
            <person name="Lalanne C."/>
            <person name="Gautier V."/>
            <person name="Ament-Velasquez S.L."/>
            <person name="Kruys A."/>
            <person name="Hutchinson M.I."/>
            <person name="Powell A.J."/>
            <person name="Barry K."/>
            <person name="Miller A.N."/>
            <person name="Grigoriev I.V."/>
            <person name="Debuchy R."/>
            <person name="Gladieux P."/>
            <person name="Hiltunen Thoren M."/>
            <person name="Johannesson H."/>
        </authorList>
    </citation>
    <scope>NUCLEOTIDE SEQUENCE</scope>
    <source>
        <strain evidence="2">CBS 955.72</strain>
    </source>
</reference>
<gene>
    <name evidence="2" type="ORF">B0T25DRAFT_562919</name>
</gene>
<sequence>MLAALATPRYRQVRRNHQPHLPTTQTLFLYGSRPPPNDSVWKAFETNKVKTNIHDHTHGGKEKDVNNSMSVDMAVKAVELQVEAEFRAKHFSDLKAAEKKNKTIFIVITGDCNIMPAVKRVLDCNIRVELWGWKSGISQVYLDRAAINSLLSVTIVLRNVNESDKDAIYNRLPNLMLKNAVENASSRSGNTNSQISGYNSGF</sequence>
<dbReference type="Gene3D" id="3.40.50.1010">
    <property type="entry name" value="5'-nuclease"/>
    <property type="match status" value="1"/>
</dbReference>